<feature type="compositionally biased region" description="Low complexity" evidence="3">
    <location>
        <begin position="85"/>
        <end position="101"/>
    </location>
</feature>
<proteinExistence type="predicted"/>
<protein>
    <submittedName>
        <fullName evidence="5">ETS domain-containing protein</fullName>
    </submittedName>
</protein>
<dbReference type="InterPro" id="IPR039900">
    <property type="entry name" value="Pat1-like"/>
</dbReference>
<comment type="subcellular location">
    <subcellularLocation>
        <location evidence="1">Cytoplasm</location>
        <location evidence="1">P-body</location>
    </subcellularLocation>
</comment>
<evidence type="ECO:0000256" key="1">
    <source>
        <dbReference type="ARBA" id="ARBA00004201"/>
    </source>
</evidence>
<keyword evidence="2" id="KW-0963">Cytoplasm</keyword>
<dbReference type="GO" id="GO:0000932">
    <property type="term" value="C:P-body"/>
    <property type="evidence" value="ECO:0007669"/>
    <property type="project" value="UniProtKB-SubCell"/>
</dbReference>
<feature type="region of interest" description="Disordered" evidence="3">
    <location>
        <begin position="248"/>
        <end position="272"/>
    </location>
</feature>
<name>A0A1I7ZDM9_9BILA</name>
<organism evidence="4 5">
    <name type="scientific">Steinernema glaseri</name>
    <dbReference type="NCBI Taxonomy" id="37863"/>
    <lineage>
        <taxon>Eukaryota</taxon>
        <taxon>Metazoa</taxon>
        <taxon>Ecdysozoa</taxon>
        <taxon>Nematoda</taxon>
        <taxon>Chromadorea</taxon>
        <taxon>Rhabditida</taxon>
        <taxon>Tylenchina</taxon>
        <taxon>Panagrolaimomorpha</taxon>
        <taxon>Strongyloidoidea</taxon>
        <taxon>Steinernematidae</taxon>
        <taxon>Steinernema</taxon>
    </lineage>
</organism>
<feature type="compositionally biased region" description="Pro residues" evidence="3">
    <location>
        <begin position="206"/>
        <end position="225"/>
    </location>
</feature>
<feature type="compositionally biased region" description="Low complexity" evidence="3">
    <location>
        <begin position="18"/>
        <end position="39"/>
    </location>
</feature>
<accession>A0A1I7ZDM9</accession>
<dbReference type="WBParaSite" id="L893_g25394.t1">
    <property type="protein sequence ID" value="L893_g25394.t1"/>
    <property type="gene ID" value="L893_g25394"/>
</dbReference>
<evidence type="ECO:0000313" key="4">
    <source>
        <dbReference type="Proteomes" id="UP000095287"/>
    </source>
</evidence>
<dbReference type="AlphaFoldDB" id="A0A1I7ZDM9"/>
<dbReference type="GO" id="GO:0033962">
    <property type="term" value="P:P-body assembly"/>
    <property type="evidence" value="ECO:0007669"/>
    <property type="project" value="TreeGrafter"/>
</dbReference>
<evidence type="ECO:0000256" key="2">
    <source>
        <dbReference type="ARBA" id="ARBA00022490"/>
    </source>
</evidence>
<dbReference type="GO" id="GO:0000290">
    <property type="term" value="P:deadenylation-dependent decapping of nuclear-transcribed mRNA"/>
    <property type="evidence" value="ECO:0007669"/>
    <property type="project" value="InterPro"/>
</dbReference>
<feature type="compositionally biased region" description="Basic and acidic residues" evidence="3">
    <location>
        <begin position="74"/>
        <end position="84"/>
    </location>
</feature>
<feature type="region of interest" description="Disordered" evidence="3">
    <location>
        <begin position="206"/>
        <end position="236"/>
    </location>
</feature>
<dbReference type="PANTHER" id="PTHR21551">
    <property type="entry name" value="TOPOISOMERASE II-ASSOCIATED PROTEIN PAT1"/>
    <property type="match status" value="1"/>
</dbReference>
<reference evidence="5" key="1">
    <citation type="submission" date="2016-11" db="UniProtKB">
        <authorList>
            <consortium name="WormBaseParasite"/>
        </authorList>
    </citation>
    <scope>IDENTIFICATION</scope>
</reference>
<sequence>MSSNVPPSMGSNAPQPMSSNVLPSTSSNVPPSTSSDVPSFADVIKGEGPGPISRPPPKKTQNGGIPRESPFDNGAERKAPKESPPKASAPSFPGPFPAGSGVLSLSDLETRIITDSNVINRGTPPPNFAQQHRGGPLPPELAQKMAAAHAAMNRPPPLPFAHAAMNRPPPLPFGMAPGHGRVPWIPGVPLMPPGMHMPPPRYPPFGVPPGALPPKNYPQPPPHHLPPNNSRHHQSFNQQYQSSNFDQMSVASDHSRGSAHRQKKPGMPSSRTISDYAFDPYAGFMSRKEREWLIRIQLMQCNGSGNPGEDDFYYHNWKMKNGIKSADKKKLEGDYYSFDVDKDRAHAYIPPSFEKTLGRPTHVTASLPRQIIDIHPSQEEDCTLEC</sequence>
<keyword evidence="4" id="KW-1185">Reference proteome</keyword>
<evidence type="ECO:0000256" key="3">
    <source>
        <dbReference type="SAM" id="MobiDB-lite"/>
    </source>
</evidence>
<dbReference type="PANTHER" id="PTHR21551:SF0">
    <property type="entry name" value="PROTEIN ASSOCIATED WITH TOPO II RELATED-1, ISOFORM A"/>
    <property type="match status" value="1"/>
</dbReference>
<dbReference type="Proteomes" id="UP000095287">
    <property type="component" value="Unplaced"/>
</dbReference>
<evidence type="ECO:0000313" key="5">
    <source>
        <dbReference type="WBParaSite" id="L893_g25394.t1"/>
    </source>
</evidence>
<feature type="compositionally biased region" description="Polar residues" evidence="3">
    <location>
        <begin position="1"/>
        <end position="17"/>
    </location>
</feature>
<dbReference type="GO" id="GO:0003723">
    <property type="term" value="F:RNA binding"/>
    <property type="evidence" value="ECO:0007669"/>
    <property type="project" value="TreeGrafter"/>
</dbReference>
<feature type="region of interest" description="Disordered" evidence="3">
    <location>
        <begin position="1"/>
        <end position="102"/>
    </location>
</feature>